<dbReference type="Gene3D" id="1.10.760.10">
    <property type="entry name" value="Cytochrome c-like domain"/>
    <property type="match status" value="1"/>
</dbReference>
<dbReference type="InterPro" id="IPR016024">
    <property type="entry name" value="ARM-type_fold"/>
</dbReference>
<dbReference type="InterPro" id="IPR009056">
    <property type="entry name" value="Cyt_c-like_dom"/>
</dbReference>
<evidence type="ECO:0000256" key="1">
    <source>
        <dbReference type="ARBA" id="ARBA00022617"/>
    </source>
</evidence>
<keyword evidence="1 4" id="KW-0349">Heme</keyword>
<dbReference type="InterPro" id="IPR013428">
    <property type="entry name" value="Membrane-bound_put_N"/>
</dbReference>
<dbReference type="SUPFAM" id="SSF69318">
    <property type="entry name" value="Integrin alpha N-terminal domain"/>
    <property type="match status" value="1"/>
</dbReference>
<keyword evidence="8" id="KW-1185">Reference proteome</keyword>
<evidence type="ECO:0000313" key="8">
    <source>
        <dbReference type="Proteomes" id="UP000320672"/>
    </source>
</evidence>
<dbReference type="InterPro" id="IPR036909">
    <property type="entry name" value="Cyt_c-like_dom_sf"/>
</dbReference>
<dbReference type="GO" id="GO:0009055">
    <property type="term" value="F:electron transfer activity"/>
    <property type="evidence" value="ECO:0007669"/>
    <property type="project" value="InterPro"/>
</dbReference>
<dbReference type="Gene3D" id="1.25.10.10">
    <property type="entry name" value="Leucine-rich Repeat Variant"/>
    <property type="match status" value="2"/>
</dbReference>
<dbReference type="NCBIfam" id="TIGR02603">
    <property type="entry name" value="CxxCH_TIGR02603"/>
    <property type="match status" value="1"/>
</dbReference>
<dbReference type="SUPFAM" id="SSF46626">
    <property type="entry name" value="Cytochrome c"/>
    <property type="match status" value="1"/>
</dbReference>
<dbReference type="InterPro" id="IPR055557">
    <property type="entry name" value="DUF7133"/>
</dbReference>
<dbReference type="GO" id="GO:0020037">
    <property type="term" value="F:heme binding"/>
    <property type="evidence" value="ECO:0007669"/>
    <property type="project" value="InterPro"/>
</dbReference>
<evidence type="ECO:0000256" key="2">
    <source>
        <dbReference type="ARBA" id="ARBA00022723"/>
    </source>
</evidence>
<dbReference type="PANTHER" id="PTHR33546">
    <property type="entry name" value="LARGE, MULTIFUNCTIONAL SECRETED PROTEIN-RELATED"/>
    <property type="match status" value="1"/>
</dbReference>
<dbReference type="EMBL" id="CP036262">
    <property type="protein sequence ID" value="QDS92204.1"/>
    <property type="molecule type" value="Genomic_DNA"/>
</dbReference>
<dbReference type="PANTHER" id="PTHR33546:SF1">
    <property type="entry name" value="LARGE, MULTIFUNCTIONAL SECRETED PROTEIN"/>
    <property type="match status" value="1"/>
</dbReference>
<dbReference type="Proteomes" id="UP000320672">
    <property type="component" value="Chromosome"/>
</dbReference>
<dbReference type="Pfam" id="PF13646">
    <property type="entry name" value="HEAT_2"/>
    <property type="match status" value="1"/>
</dbReference>
<dbReference type="Pfam" id="PF23500">
    <property type="entry name" value="DUF7133"/>
    <property type="match status" value="1"/>
</dbReference>
<dbReference type="InterPro" id="IPR011042">
    <property type="entry name" value="6-blade_b-propeller_TolB-like"/>
</dbReference>
<dbReference type="PROSITE" id="PS51007">
    <property type="entry name" value="CYTC"/>
    <property type="match status" value="1"/>
</dbReference>
<protein>
    <submittedName>
        <fullName evidence="7">FG-GAP repeat protein</fullName>
    </submittedName>
</protein>
<dbReference type="SUPFAM" id="SSF48371">
    <property type="entry name" value="ARM repeat"/>
    <property type="match status" value="1"/>
</dbReference>
<feature type="chain" id="PRO_5022122263" evidence="5">
    <location>
        <begin position="26"/>
        <end position="1551"/>
    </location>
</feature>
<accession>A0A517MBF0</accession>
<dbReference type="KEGG" id="rml:FF011L_09410"/>
<reference evidence="7 8" key="1">
    <citation type="submission" date="2019-02" db="EMBL/GenBank/DDBJ databases">
        <title>Deep-cultivation of Planctomycetes and their phenomic and genomic characterization uncovers novel biology.</title>
        <authorList>
            <person name="Wiegand S."/>
            <person name="Jogler M."/>
            <person name="Boedeker C."/>
            <person name="Pinto D."/>
            <person name="Vollmers J."/>
            <person name="Rivas-Marin E."/>
            <person name="Kohn T."/>
            <person name="Peeters S.H."/>
            <person name="Heuer A."/>
            <person name="Rast P."/>
            <person name="Oberbeckmann S."/>
            <person name="Bunk B."/>
            <person name="Jeske O."/>
            <person name="Meyerdierks A."/>
            <person name="Storesund J.E."/>
            <person name="Kallscheuer N."/>
            <person name="Luecker S."/>
            <person name="Lage O.M."/>
            <person name="Pohl T."/>
            <person name="Merkel B.J."/>
            <person name="Hornburger P."/>
            <person name="Mueller R.-W."/>
            <person name="Bruemmer F."/>
            <person name="Labrenz M."/>
            <person name="Spormann A.M."/>
            <person name="Op den Camp H."/>
            <person name="Overmann J."/>
            <person name="Amann R."/>
            <person name="Jetten M.S.M."/>
            <person name="Mascher T."/>
            <person name="Medema M.H."/>
            <person name="Devos D.P."/>
            <person name="Kaster A.-K."/>
            <person name="Ovreas L."/>
            <person name="Rohde M."/>
            <person name="Galperin M.Y."/>
            <person name="Jogler C."/>
        </authorList>
    </citation>
    <scope>NUCLEOTIDE SEQUENCE [LARGE SCALE GENOMIC DNA]</scope>
    <source>
        <strain evidence="7 8">FF011L</strain>
    </source>
</reference>
<feature type="signal peptide" evidence="5">
    <location>
        <begin position="1"/>
        <end position="25"/>
    </location>
</feature>
<evidence type="ECO:0000259" key="6">
    <source>
        <dbReference type="PROSITE" id="PS51007"/>
    </source>
</evidence>
<dbReference type="GO" id="GO:0046872">
    <property type="term" value="F:metal ion binding"/>
    <property type="evidence" value="ECO:0007669"/>
    <property type="project" value="UniProtKB-KW"/>
</dbReference>
<dbReference type="RefSeq" id="WP_145350474.1">
    <property type="nucleotide sequence ID" value="NZ_CP036262.1"/>
</dbReference>
<name>A0A517MBF0_9BACT</name>
<keyword evidence="5" id="KW-0732">Signal</keyword>
<dbReference type="Gene3D" id="2.130.10.130">
    <property type="entry name" value="Integrin alpha, N-terminal"/>
    <property type="match status" value="1"/>
</dbReference>
<evidence type="ECO:0000313" key="7">
    <source>
        <dbReference type="EMBL" id="QDS92204.1"/>
    </source>
</evidence>
<gene>
    <name evidence="7" type="ORF">FF011L_09410</name>
</gene>
<keyword evidence="2 4" id="KW-0479">Metal-binding</keyword>
<feature type="domain" description="Cytochrome c" evidence="6">
    <location>
        <begin position="1255"/>
        <end position="1387"/>
    </location>
</feature>
<dbReference type="InterPro" id="IPR013427">
    <property type="entry name" value="Haem-bd_dom_put"/>
</dbReference>
<proteinExistence type="predicted"/>
<dbReference type="InterPro" id="IPR028994">
    <property type="entry name" value="Integrin_alpha_N"/>
</dbReference>
<dbReference type="OrthoDB" id="225269at2"/>
<evidence type="ECO:0000256" key="4">
    <source>
        <dbReference type="PROSITE-ProRule" id="PRU00433"/>
    </source>
</evidence>
<evidence type="ECO:0000256" key="5">
    <source>
        <dbReference type="SAM" id="SignalP"/>
    </source>
</evidence>
<organism evidence="7 8">
    <name type="scientific">Roseimaritima multifibrata</name>
    <dbReference type="NCBI Taxonomy" id="1930274"/>
    <lineage>
        <taxon>Bacteria</taxon>
        <taxon>Pseudomonadati</taxon>
        <taxon>Planctomycetota</taxon>
        <taxon>Planctomycetia</taxon>
        <taxon>Pirellulales</taxon>
        <taxon>Pirellulaceae</taxon>
        <taxon>Roseimaritima</taxon>
    </lineage>
</organism>
<dbReference type="SUPFAM" id="SSF50952">
    <property type="entry name" value="Soluble quinoprotein glucose dehydrogenase"/>
    <property type="match status" value="1"/>
</dbReference>
<evidence type="ECO:0000256" key="3">
    <source>
        <dbReference type="ARBA" id="ARBA00023004"/>
    </source>
</evidence>
<dbReference type="InterPro" id="IPR011989">
    <property type="entry name" value="ARM-like"/>
</dbReference>
<dbReference type="InterPro" id="IPR011041">
    <property type="entry name" value="Quinoprot_gluc/sorb_DH_b-prop"/>
</dbReference>
<dbReference type="Gene3D" id="2.120.10.30">
    <property type="entry name" value="TolB, C-terminal domain"/>
    <property type="match status" value="1"/>
</dbReference>
<dbReference type="NCBIfam" id="TIGR02604">
    <property type="entry name" value="Piru_Ver_Nterm"/>
    <property type="match status" value="1"/>
</dbReference>
<keyword evidence="3 4" id="KW-0408">Iron</keyword>
<sequence length="1551" mass="170782" precursor="true">MIRMPIFLLGITLGLQCLVISPSDAGNGWTSTNIHDHFFTEGASAGDIDGDGQIDIVAGPLWFRGPDFTRSHEIAPPKEFPISQYSDQFFSHVSDVDNDGDNDVLVIGFPGKSARLYLHPGGDPSDQTWEMKEITGDVDNESPAFYDLIPGGTPEIVCGHEGQYGYFAATEDATKPWVWTGVTRPGTCAGRFAHGMGIGDVDGDGHVDLLDKKFWWKNPGLTKDSAPLWKQYTWAPGPIGGGGAQIGVTDVDGDGDSDIVTSLNAHGFGLAWFEQQGPEKFVRHDIMGDTSIKNPYGVVFSQLHAVVLADVDQDGIQDIITGKRWWAHNGHDVGGRQEPVLYWFRCERSENGVEFVPHRIDRNSGVGTDLLVTDLNADNQLDIVSSSKKGLTVHIRQPETTPEPMKRWQIEEGRDQTKYTDGVPAEKAAQHMMLPEGFEADLIASEPALTQPIAMCFDDRGRIWVLEGHTYPQKAPQGEGKDRIIILEDADANGSFESQKTFIEGLNLASGIEVGFGGVWVGAAPEFMFIPDADGDDVPDGKPQVLLDGWGYQDTHETLNSFTWGPDGWLYGCHGVFTHSRVGKPGTKDDQRIPINAGIWRYHPTRHEFEVYAEGSSNPWGLDFNDRGDWFIEACVIPHLFHIQQGGRYFRQAGTHFNPYIYDDISTIADHLHYGDGTFGSANDAGRVDRKLTAEKPLDTSMVGGGHAHCGLAIYNGGVFPAEYQGQLMMHNLHGHRIVVDAVEDEGSGYIGRHRPDFSLSQDHQQIGVGIMVGPDGAIYTSDWHDPQTCHNRSPEIWNRSDGRLFRFRYGDVRPYRFDLSKESDIQLAARLSSDNGYFARRAQRLLQERAAAGTLDRSKVQEALANQFAETNSQRDRLRALWTNWAIGGLDVPALQQILKDSDPYVRSWAVTMLGESEQALDASTLTMLADLARSESSPAVRRQLAAVLQRLPLEQRWPIVTGLVTHHVDLNDRNIPLLVWYGFEPLAGEDPGRAFQLAMQSGWPDLLRYTIRRTAATEEGREILAAQVSQSAAKKYHKLILEELLQATTSRAGLPMPKAWPASYQQILDTAEPALQETARSVAVGFGDPSVLPYYQSTFEDTDKPASQRVAALKILSTIGDVNLADKLVNYLEDPAVAVPAIKALAQFDNPQIAAQLIARYDALSPAAQTAALNTLVARLASAKLLAEAMQSEKIASQTVPAFIVRQAVALNDSELNARLEKAWGRIGTSSSEKAAQYTRLQKLLSGNAYQKADRSNGRLLYDTNCGKCHKLFGTGESIGPEITGANRTDLKYWMENILEPNALIGRDYQMTQFLMDDGRLVSGLVKSENESAVTVQTATESVVLAKANVEERVLSQMSLMPEGQLEPMTDQQIRELFRYLSGDSQVPLPGQSADQVLPVPDQEGTWRLEGEWLVSRSKATAGALRPQAMGGFGGDWSGDSQLWWTGGKPGSVLKVTLPVPAEGTYDVTMYLTRAVDYAQLQVRGPGISPLEIDLFDPKVSLAEPLEWQGVTIPKGQPLTFELEITGANKSALRRFMVGLDRIELRPSK</sequence>